<dbReference type="InterPro" id="IPR002821">
    <property type="entry name" value="Hydantoinase_A"/>
</dbReference>
<evidence type="ECO:0000259" key="4">
    <source>
        <dbReference type="Pfam" id="PF19278"/>
    </source>
</evidence>
<dbReference type="RefSeq" id="WP_301591569.1">
    <property type="nucleotide sequence ID" value="NZ_JAPFQI010000016.1"/>
</dbReference>
<dbReference type="Pfam" id="PF01968">
    <property type="entry name" value="Hydantoinase_A"/>
    <property type="match status" value="1"/>
</dbReference>
<evidence type="ECO:0000259" key="2">
    <source>
        <dbReference type="Pfam" id="PF01968"/>
    </source>
</evidence>
<comment type="caution">
    <text evidence="5">The sequence shown here is derived from an EMBL/GenBank/DDBJ whole genome shotgun (WGS) entry which is preliminary data.</text>
</comment>
<evidence type="ECO:0000313" key="5">
    <source>
        <dbReference type="EMBL" id="MCW8087377.1"/>
    </source>
</evidence>
<dbReference type="InterPro" id="IPR049517">
    <property type="entry name" value="ACX-like_C"/>
</dbReference>
<organism evidence="5 6">
    <name type="scientific">Sabulicella glaciei</name>
    <dbReference type="NCBI Taxonomy" id="2984948"/>
    <lineage>
        <taxon>Bacteria</taxon>
        <taxon>Pseudomonadati</taxon>
        <taxon>Pseudomonadota</taxon>
        <taxon>Alphaproteobacteria</taxon>
        <taxon>Acetobacterales</taxon>
        <taxon>Acetobacteraceae</taxon>
        <taxon>Sabulicella</taxon>
    </lineage>
</organism>
<feature type="domain" description="Acetophenone carboxylase-like C-terminal" evidence="4">
    <location>
        <begin position="525"/>
        <end position="682"/>
    </location>
</feature>
<feature type="domain" description="Hydantoinase/oxoprolinase N-terminal" evidence="3">
    <location>
        <begin position="8"/>
        <end position="182"/>
    </location>
</feature>
<feature type="region of interest" description="Disordered" evidence="1">
    <location>
        <begin position="614"/>
        <end position="633"/>
    </location>
</feature>
<dbReference type="SUPFAM" id="SSF53067">
    <property type="entry name" value="Actin-like ATPase domain"/>
    <property type="match status" value="1"/>
</dbReference>
<gene>
    <name evidence="5" type="ORF">OF850_17240</name>
</gene>
<dbReference type="PANTHER" id="PTHR11365:SF23">
    <property type="entry name" value="HYPOTHETICAL 5-OXOPROLINASE (EUROFUNG)-RELATED"/>
    <property type="match status" value="1"/>
</dbReference>
<dbReference type="Proteomes" id="UP001526430">
    <property type="component" value="Unassembled WGS sequence"/>
</dbReference>
<keyword evidence="6" id="KW-1185">Reference proteome</keyword>
<proteinExistence type="predicted"/>
<protein>
    <submittedName>
        <fullName evidence="5">Hydantoinase/oxoprolinase family protein</fullName>
    </submittedName>
</protein>
<evidence type="ECO:0000256" key="1">
    <source>
        <dbReference type="SAM" id="MobiDB-lite"/>
    </source>
</evidence>
<sequence length="706" mass="74196">MSADRHALAIDIGGTFTDIVLYDSRTGRFAAHKELTTPADPAWGVITGIRRLLSRESVEAAAVGRVVHATTLFTNALIERRGARTGLITTEGFRDTLEIGHERKYELYDLHLPLPQPLVRRARRLEARERLAPDGSVEVALEPDSVLQAADALVSQGVESAAICFLHAYANPSHEQEAASLIAARHPQLMLSLSSEVAPQIREFERSSTTVANAYIKPLAERYLNRLSEDLTALRIKSPLFMMLSNGGLTHVDEAKRVPVQLLESGPAAGALSAAFFGARSGERDLLAFDLGGTTAKLALVQDGEPHVVHRFEAGRERRFTTGSGLPLTISTVELIEIGAGGGSIAAHDALGLLKVGPRSAGSMPGPACYGRGGAHPTVTDANLLLGYLDPETFAGGTMRLDTGAAEATVGALAGEAGLSAARAAEGIHAVVNETMSAAARVHVAEQGHDARDFALLVTGGGGPLHGCELARRLGISRVICPPGAGVASALGLLLAPARVDRVATISRPLAGMDWAALEASFSAMEQDARTVIAATLGATAALSIRRGADLRFAGQGYEVVTDLPAGPYGPDSEDMIRAAFERAYELVFSRRPGVATIEMINIRVSVTGSAAEGALDPEVPETSLGEPRTGARNARFGSEEMDTPVLDRSRLPAGVEVPGPAVIEEAMSTLLVPPGARAVVEASGNIVIHLPLAVTRQGQHQHEVV</sequence>
<accession>A0ABT3NYY8</accession>
<dbReference type="PANTHER" id="PTHR11365">
    <property type="entry name" value="5-OXOPROLINASE RELATED"/>
    <property type="match status" value="1"/>
</dbReference>
<dbReference type="InterPro" id="IPR043129">
    <property type="entry name" value="ATPase_NBD"/>
</dbReference>
<evidence type="ECO:0000313" key="6">
    <source>
        <dbReference type="Proteomes" id="UP001526430"/>
    </source>
</evidence>
<reference evidence="5 6" key="1">
    <citation type="submission" date="2022-10" db="EMBL/GenBank/DDBJ databases">
        <title>Roseococcus glaciei nov., sp. nov., isolated from glacier.</title>
        <authorList>
            <person name="Liu Q."/>
            <person name="Xin Y.-H."/>
        </authorList>
    </citation>
    <scope>NUCLEOTIDE SEQUENCE [LARGE SCALE GENOMIC DNA]</scope>
    <source>
        <strain evidence="5 6">MDT2-1-1</strain>
    </source>
</reference>
<dbReference type="Pfam" id="PF05378">
    <property type="entry name" value="Hydant_A_N"/>
    <property type="match status" value="1"/>
</dbReference>
<dbReference type="InterPro" id="IPR008040">
    <property type="entry name" value="Hydant_A_N"/>
</dbReference>
<name>A0ABT3NYY8_9PROT</name>
<feature type="domain" description="Hydantoinase A/oxoprolinase" evidence="2">
    <location>
        <begin position="206"/>
        <end position="500"/>
    </location>
</feature>
<dbReference type="EMBL" id="JAPFQI010000016">
    <property type="protein sequence ID" value="MCW8087377.1"/>
    <property type="molecule type" value="Genomic_DNA"/>
</dbReference>
<dbReference type="Pfam" id="PF19278">
    <property type="entry name" value="Hydant_A_C"/>
    <property type="match status" value="1"/>
</dbReference>
<evidence type="ECO:0000259" key="3">
    <source>
        <dbReference type="Pfam" id="PF05378"/>
    </source>
</evidence>
<dbReference type="InterPro" id="IPR045079">
    <property type="entry name" value="Oxoprolinase-like"/>
</dbReference>